<evidence type="ECO:0000313" key="3">
    <source>
        <dbReference type="Proteomes" id="UP001597286"/>
    </source>
</evidence>
<organism evidence="2 3">
    <name type="scientific">Rhodococcus gannanensis</name>
    <dbReference type="NCBI Taxonomy" id="1960308"/>
    <lineage>
        <taxon>Bacteria</taxon>
        <taxon>Bacillati</taxon>
        <taxon>Actinomycetota</taxon>
        <taxon>Actinomycetes</taxon>
        <taxon>Mycobacteriales</taxon>
        <taxon>Nocardiaceae</taxon>
        <taxon>Rhodococcus</taxon>
    </lineage>
</organism>
<name>A0ABW4PB59_9NOCA</name>
<comment type="caution">
    <text evidence="2">The sequence shown here is derived from an EMBL/GenBank/DDBJ whole genome shotgun (WGS) entry which is preliminary data.</text>
</comment>
<evidence type="ECO:0000313" key="2">
    <source>
        <dbReference type="EMBL" id="MFD1814887.1"/>
    </source>
</evidence>
<evidence type="ECO:0000259" key="1">
    <source>
        <dbReference type="Pfam" id="PF22691"/>
    </source>
</evidence>
<dbReference type="InterPro" id="IPR016039">
    <property type="entry name" value="Thiolase-like"/>
</dbReference>
<proteinExistence type="predicted"/>
<sequence length="355" mass="35826">MSAAVAISGAGRAAPGDALTCAGAAVRAALTDAGTTVRDVDGLLSCGTDGPSVADLFGFELDWRAGVHEADEVGAAVVQAVDAVAAGRVRTLVCVDVVGIPDPPPGADRFGVETASGWASWHAPYGAVDATVDVALQVRAYIERFGLTRAELARIPLVAAANAGRDLSLRDYLSAPPLADPLCVHDRARTVGGAAAVVLRPAAAAGSRSVEVARRGAAYAVSPLPEQSAVPAPERAAAQLLADLGGLPPGVLLIGDEYSFRVVTWLEALRLCGPGEAGTVLASADTITRGGALPLNPHGGHLGLGRRPDLDLAVEAVLQMRADAGTSQLDVPPESSVVALGGTLSAGCLLLRRSG</sequence>
<dbReference type="InterPro" id="IPR055140">
    <property type="entry name" value="Thiolase_C_2"/>
</dbReference>
<dbReference type="Pfam" id="PF22691">
    <property type="entry name" value="Thiolase_C_1"/>
    <property type="match status" value="1"/>
</dbReference>
<dbReference type="RefSeq" id="WP_378487350.1">
    <property type="nucleotide sequence ID" value="NZ_JBHUFB010000020.1"/>
</dbReference>
<feature type="domain" description="Thiolase C-terminal" evidence="1">
    <location>
        <begin position="253"/>
        <end position="347"/>
    </location>
</feature>
<dbReference type="PANTHER" id="PTHR42870:SF1">
    <property type="entry name" value="NON-SPECIFIC LIPID-TRANSFER PROTEIN-LIKE 2"/>
    <property type="match status" value="1"/>
</dbReference>
<keyword evidence="3" id="KW-1185">Reference proteome</keyword>
<reference evidence="3" key="1">
    <citation type="journal article" date="2019" name="Int. J. Syst. Evol. Microbiol.">
        <title>The Global Catalogue of Microorganisms (GCM) 10K type strain sequencing project: providing services to taxonomists for standard genome sequencing and annotation.</title>
        <authorList>
            <consortium name="The Broad Institute Genomics Platform"/>
            <consortium name="The Broad Institute Genome Sequencing Center for Infectious Disease"/>
            <person name="Wu L."/>
            <person name="Ma J."/>
        </authorList>
    </citation>
    <scope>NUCLEOTIDE SEQUENCE [LARGE SCALE GENOMIC DNA]</scope>
    <source>
        <strain evidence="3">DT72</strain>
    </source>
</reference>
<dbReference type="Proteomes" id="UP001597286">
    <property type="component" value="Unassembled WGS sequence"/>
</dbReference>
<protein>
    <recommendedName>
        <fullName evidence="1">Thiolase C-terminal domain-containing protein</fullName>
    </recommendedName>
</protein>
<gene>
    <name evidence="2" type="ORF">ACFSJG_21925</name>
</gene>
<accession>A0ABW4PB59</accession>
<dbReference type="EMBL" id="JBHUFB010000020">
    <property type="protein sequence ID" value="MFD1814887.1"/>
    <property type="molecule type" value="Genomic_DNA"/>
</dbReference>
<dbReference type="Gene3D" id="3.40.47.10">
    <property type="match status" value="1"/>
</dbReference>
<dbReference type="PANTHER" id="PTHR42870">
    <property type="entry name" value="ACETYL-COA C-ACETYLTRANSFERASE"/>
    <property type="match status" value="1"/>
</dbReference>
<dbReference type="SUPFAM" id="SSF53901">
    <property type="entry name" value="Thiolase-like"/>
    <property type="match status" value="1"/>
</dbReference>